<keyword evidence="10" id="KW-0511">Multifunctional enzyme</keyword>
<dbReference type="FunFam" id="2.30.38.10:FF:000001">
    <property type="entry name" value="Non-ribosomal peptide synthetase PvdI"/>
    <property type="match status" value="1"/>
</dbReference>
<keyword evidence="8" id="KW-0663">Pyridoxal phosphate</keyword>
<dbReference type="Pfam" id="PF13193">
    <property type="entry name" value="AMP-binding_C"/>
    <property type="match status" value="2"/>
</dbReference>
<dbReference type="KEGG" id="bbe:BBR47_32570"/>
<dbReference type="SMART" id="SM01294">
    <property type="entry name" value="PKS_PP_betabranch"/>
    <property type="match status" value="1"/>
</dbReference>
<dbReference type="FunFam" id="3.30.559.30:FF:000001">
    <property type="entry name" value="Non-ribosomal peptide synthetase"/>
    <property type="match status" value="1"/>
</dbReference>
<dbReference type="GO" id="GO:0030170">
    <property type="term" value="F:pyridoxal phosphate binding"/>
    <property type="evidence" value="ECO:0007669"/>
    <property type="project" value="InterPro"/>
</dbReference>
<evidence type="ECO:0000256" key="8">
    <source>
        <dbReference type="ARBA" id="ARBA00022898"/>
    </source>
</evidence>
<keyword evidence="5" id="KW-0436">Ligase</keyword>
<dbReference type="InterPro" id="IPR005814">
    <property type="entry name" value="Aminotrans_3"/>
</dbReference>
<evidence type="ECO:0000256" key="5">
    <source>
        <dbReference type="ARBA" id="ARBA00022598"/>
    </source>
</evidence>
<dbReference type="GO" id="GO:0017000">
    <property type="term" value="P:antibiotic biosynthetic process"/>
    <property type="evidence" value="ECO:0007669"/>
    <property type="project" value="UniProtKB-KW"/>
</dbReference>
<keyword evidence="3" id="KW-0596">Phosphopantetheine</keyword>
<dbReference type="GO" id="GO:0043041">
    <property type="term" value="P:amino acid activation for nonribosomal peptide biosynthetic process"/>
    <property type="evidence" value="ECO:0007669"/>
    <property type="project" value="TreeGrafter"/>
</dbReference>
<evidence type="ECO:0000256" key="3">
    <source>
        <dbReference type="ARBA" id="ARBA00022450"/>
    </source>
</evidence>
<dbReference type="Gene3D" id="3.30.559.30">
    <property type="entry name" value="Nonribosomal peptide synthetase, condensation domain"/>
    <property type="match status" value="4"/>
</dbReference>
<dbReference type="GO" id="GO:0005829">
    <property type="term" value="C:cytosol"/>
    <property type="evidence" value="ECO:0007669"/>
    <property type="project" value="TreeGrafter"/>
</dbReference>
<dbReference type="Gene3D" id="2.30.38.10">
    <property type="entry name" value="Luciferase, Domain 3"/>
    <property type="match status" value="2"/>
</dbReference>
<dbReference type="eggNOG" id="COG0001">
    <property type="taxonomic scope" value="Bacteria"/>
</dbReference>
<dbReference type="Pfam" id="PF02801">
    <property type="entry name" value="Ketoacyl-synt_C"/>
    <property type="match status" value="1"/>
</dbReference>
<gene>
    <name evidence="14" type="ordered locus">BBR47_32570</name>
</gene>
<dbReference type="STRING" id="358681.BBR47_32570"/>
<dbReference type="SUPFAM" id="SSF47336">
    <property type="entry name" value="ACP-like"/>
    <property type="match status" value="5"/>
</dbReference>
<dbReference type="CDD" id="cd19534">
    <property type="entry name" value="E_NRPS"/>
    <property type="match status" value="1"/>
</dbReference>
<dbReference type="CDD" id="cd00610">
    <property type="entry name" value="OAT_like"/>
    <property type="match status" value="1"/>
</dbReference>
<keyword evidence="6" id="KW-0808">Transferase</keyword>
<dbReference type="SUPFAM" id="SSF53383">
    <property type="entry name" value="PLP-dependent transferases"/>
    <property type="match status" value="1"/>
</dbReference>
<dbReference type="GO" id="GO:0044550">
    <property type="term" value="P:secondary metabolite biosynthetic process"/>
    <property type="evidence" value="ECO:0007669"/>
    <property type="project" value="UniProtKB-ARBA"/>
</dbReference>
<dbReference type="CDD" id="cd05930">
    <property type="entry name" value="A_NRPS"/>
    <property type="match status" value="1"/>
</dbReference>
<dbReference type="GO" id="GO:0031177">
    <property type="term" value="F:phosphopantetheine binding"/>
    <property type="evidence" value="ECO:0007669"/>
    <property type="project" value="InterPro"/>
</dbReference>
<reference evidence="14 15" key="1">
    <citation type="submission" date="2005-03" db="EMBL/GenBank/DDBJ databases">
        <title>Brevibacillus brevis strain 47, complete genome.</title>
        <authorList>
            <person name="Hosoyama A."/>
            <person name="Yamada R."/>
            <person name="Hongo Y."/>
            <person name="Terui Y."/>
            <person name="Ankai A."/>
            <person name="Masuyama W."/>
            <person name="Sekiguchi M."/>
            <person name="Takeda T."/>
            <person name="Asano K."/>
            <person name="Ohji S."/>
            <person name="Ichikawa N."/>
            <person name="Narita S."/>
            <person name="Aoki N."/>
            <person name="Miura H."/>
            <person name="Matsushita S."/>
            <person name="Sekigawa T."/>
            <person name="Yamagata H."/>
            <person name="Yoshikawa H."/>
            <person name="Udaka S."/>
            <person name="Tanikawa S."/>
            <person name="Fujita N."/>
        </authorList>
    </citation>
    <scope>NUCLEOTIDE SEQUENCE [LARGE SCALE GENOMIC DNA]</scope>
    <source>
        <strain evidence="15">47 / JCM 6285 / NBRC 100599</strain>
    </source>
</reference>
<dbReference type="eggNOG" id="COG3321">
    <property type="taxonomic scope" value="Bacteria"/>
</dbReference>
<dbReference type="InterPro" id="IPR001242">
    <property type="entry name" value="Condensation_dom"/>
</dbReference>
<dbReference type="InterPro" id="IPR015422">
    <property type="entry name" value="PyrdxlP-dep_Trfase_small"/>
</dbReference>
<evidence type="ECO:0000256" key="7">
    <source>
        <dbReference type="ARBA" id="ARBA00022737"/>
    </source>
</evidence>
<evidence type="ECO:0000256" key="6">
    <source>
        <dbReference type="ARBA" id="ARBA00022679"/>
    </source>
</evidence>
<dbReference type="FunFam" id="1.10.1200.10:FF:000005">
    <property type="entry name" value="Nonribosomal peptide synthetase 1"/>
    <property type="match status" value="2"/>
</dbReference>
<dbReference type="Gene3D" id="1.10.1240.100">
    <property type="match status" value="1"/>
</dbReference>
<keyword evidence="4" id="KW-0597">Phosphoprotein</keyword>
<dbReference type="InterPro" id="IPR045851">
    <property type="entry name" value="AMP-bd_C_sf"/>
</dbReference>
<evidence type="ECO:0000256" key="10">
    <source>
        <dbReference type="ARBA" id="ARBA00023268"/>
    </source>
</evidence>
<dbReference type="GO" id="GO:0006633">
    <property type="term" value="P:fatty acid biosynthetic process"/>
    <property type="evidence" value="ECO:0007669"/>
    <property type="project" value="InterPro"/>
</dbReference>
<dbReference type="SMART" id="SM00823">
    <property type="entry name" value="PKS_PP"/>
    <property type="match status" value="5"/>
</dbReference>
<feature type="domain" description="Carrier" evidence="12">
    <location>
        <begin position="3604"/>
        <end position="3679"/>
    </location>
</feature>
<dbReference type="SUPFAM" id="SSF52777">
    <property type="entry name" value="CoA-dependent acyltransferases"/>
    <property type="match status" value="8"/>
</dbReference>
<dbReference type="PROSITE" id="PS00600">
    <property type="entry name" value="AA_TRANSFER_CLASS_3"/>
    <property type="match status" value="1"/>
</dbReference>
<dbReference type="NCBIfam" id="TIGR01733">
    <property type="entry name" value="AA-adenyl-dom"/>
    <property type="match status" value="2"/>
</dbReference>
<feature type="coiled-coil region" evidence="11">
    <location>
        <begin position="1445"/>
        <end position="1472"/>
    </location>
</feature>
<dbReference type="CDD" id="cd05908">
    <property type="entry name" value="A_NRPS_MycA_like"/>
    <property type="match status" value="1"/>
</dbReference>
<dbReference type="InterPro" id="IPR000873">
    <property type="entry name" value="AMP-dep_synth/lig_dom"/>
</dbReference>
<dbReference type="NCBIfam" id="TIGR01720">
    <property type="entry name" value="NRPS-para261"/>
    <property type="match status" value="1"/>
</dbReference>
<dbReference type="CDD" id="cd00833">
    <property type="entry name" value="PKS"/>
    <property type="match status" value="1"/>
</dbReference>
<dbReference type="GO" id="GO:0008483">
    <property type="term" value="F:transaminase activity"/>
    <property type="evidence" value="ECO:0007669"/>
    <property type="project" value="InterPro"/>
</dbReference>
<dbReference type="FunFam" id="3.40.50.980:FF:000001">
    <property type="entry name" value="Non-ribosomal peptide synthetase"/>
    <property type="match status" value="2"/>
</dbReference>
<dbReference type="NCBIfam" id="NF003417">
    <property type="entry name" value="PRK04813.1"/>
    <property type="match status" value="3"/>
</dbReference>
<evidence type="ECO:0000313" key="15">
    <source>
        <dbReference type="Proteomes" id="UP000001877"/>
    </source>
</evidence>
<evidence type="ECO:0000256" key="1">
    <source>
        <dbReference type="ARBA" id="ARBA00001957"/>
    </source>
</evidence>
<dbReference type="PANTHER" id="PTHR45527:SF1">
    <property type="entry name" value="FATTY ACID SYNTHASE"/>
    <property type="match status" value="1"/>
</dbReference>
<dbReference type="InterPro" id="IPR023213">
    <property type="entry name" value="CAT-like_dom_sf"/>
</dbReference>
<evidence type="ECO:0000256" key="2">
    <source>
        <dbReference type="ARBA" id="ARBA00006432"/>
    </source>
</evidence>
<dbReference type="Gene3D" id="1.10.1200.10">
    <property type="entry name" value="ACP-like"/>
    <property type="match status" value="5"/>
</dbReference>
<dbReference type="CDD" id="cd19531">
    <property type="entry name" value="LCL_NRPS-like"/>
    <property type="match status" value="3"/>
</dbReference>
<organism evidence="14 15">
    <name type="scientific">Brevibacillus brevis (strain 47 / JCM 6285 / NBRC 100599)</name>
    <dbReference type="NCBI Taxonomy" id="358681"/>
    <lineage>
        <taxon>Bacteria</taxon>
        <taxon>Bacillati</taxon>
        <taxon>Bacillota</taxon>
        <taxon>Bacilli</taxon>
        <taxon>Bacillales</taxon>
        <taxon>Paenibacillaceae</taxon>
        <taxon>Brevibacillus</taxon>
    </lineage>
</organism>
<dbReference type="GO" id="GO:0004315">
    <property type="term" value="F:3-oxoacyl-[acyl-carrier-protein] synthase activity"/>
    <property type="evidence" value="ECO:0007669"/>
    <property type="project" value="InterPro"/>
</dbReference>
<dbReference type="Gene3D" id="3.30.559.10">
    <property type="entry name" value="Chloramphenicol acetyltransferase-like domain"/>
    <property type="match status" value="4"/>
</dbReference>
<dbReference type="eggNOG" id="COG0318">
    <property type="taxonomic scope" value="Bacteria"/>
</dbReference>
<dbReference type="FunFam" id="3.40.50.12780:FF:000012">
    <property type="entry name" value="Non-ribosomal peptide synthetase"/>
    <property type="match status" value="1"/>
</dbReference>
<evidence type="ECO:0000256" key="11">
    <source>
        <dbReference type="SAM" id="Coils"/>
    </source>
</evidence>
<dbReference type="Gene3D" id="3.90.1150.10">
    <property type="entry name" value="Aspartate Aminotransferase, domain 1"/>
    <property type="match status" value="1"/>
</dbReference>
<feature type="domain" description="Carrier" evidence="12">
    <location>
        <begin position="2559"/>
        <end position="2634"/>
    </location>
</feature>
<dbReference type="EMBL" id="AP008955">
    <property type="protein sequence ID" value="BAH44234.1"/>
    <property type="molecule type" value="Genomic_DNA"/>
</dbReference>
<dbReference type="Gene3D" id="3.40.47.10">
    <property type="match status" value="1"/>
</dbReference>
<dbReference type="InterPro" id="IPR042099">
    <property type="entry name" value="ANL_N_sf"/>
</dbReference>
<evidence type="ECO:0000259" key="13">
    <source>
        <dbReference type="PROSITE" id="PS52004"/>
    </source>
</evidence>
<dbReference type="InterPro" id="IPR014030">
    <property type="entry name" value="Ketoacyl_synth_N"/>
</dbReference>
<dbReference type="InterPro" id="IPR036736">
    <property type="entry name" value="ACP-like_sf"/>
</dbReference>
<dbReference type="InterPro" id="IPR025110">
    <property type="entry name" value="AMP-bd_C"/>
</dbReference>
<dbReference type="InterPro" id="IPR018201">
    <property type="entry name" value="Ketoacyl_synth_AS"/>
</dbReference>
<comment type="similarity">
    <text evidence="2">Belongs to the ATP-dependent AMP-binding enzyme family.</text>
</comment>
<dbReference type="Gene3D" id="3.30.300.30">
    <property type="match status" value="3"/>
</dbReference>
<dbReference type="Pfam" id="PF00109">
    <property type="entry name" value="ketoacyl-synt"/>
    <property type="match status" value="1"/>
</dbReference>
<dbReference type="SUPFAM" id="SSF53901">
    <property type="entry name" value="Thiolase-like"/>
    <property type="match status" value="1"/>
</dbReference>
<proteinExistence type="inferred from homology"/>
<keyword evidence="7" id="KW-0677">Repeat</keyword>
<keyword evidence="9" id="KW-0045">Antibiotic biosynthesis</keyword>
<evidence type="ECO:0000313" key="14">
    <source>
        <dbReference type="EMBL" id="BAH44234.1"/>
    </source>
</evidence>
<dbReference type="SMART" id="SM00825">
    <property type="entry name" value="PKS_KS"/>
    <property type="match status" value="1"/>
</dbReference>
<dbReference type="InterPro" id="IPR015421">
    <property type="entry name" value="PyrdxlP-dep_Trfase_major"/>
</dbReference>
<keyword evidence="15" id="KW-1185">Reference proteome</keyword>
<name>C0ZEM5_BREBN</name>
<dbReference type="PROSITE" id="PS00455">
    <property type="entry name" value="AMP_BINDING"/>
    <property type="match status" value="3"/>
</dbReference>
<accession>C0ZEM5</accession>
<dbReference type="Gene3D" id="3.40.50.980">
    <property type="match status" value="4"/>
</dbReference>
<evidence type="ECO:0000259" key="12">
    <source>
        <dbReference type="PROSITE" id="PS50075"/>
    </source>
</evidence>
<dbReference type="SUPFAM" id="SSF56801">
    <property type="entry name" value="Acetyl-CoA synthetase-like"/>
    <property type="match status" value="3"/>
</dbReference>
<dbReference type="Gene3D" id="3.40.640.10">
    <property type="entry name" value="Type I PLP-dependent aspartate aminotransferase-like (Major domain)"/>
    <property type="match status" value="1"/>
</dbReference>
<feature type="domain" description="Ketosynthase family 3 (KS3)" evidence="13">
    <location>
        <begin position="682"/>
        <end position="1105"/>
    </location>
</feature>
<sequence length="5198" mass="586359">MGQGRNNALHFVQTLVEALELWKNEDHKGVTFILGDQNEVFVSYKELYEEALGYLFILQKSGIKPGDEVVFQIEDSNLRTFVCLFWGCLLGGMIAVPISVGDNEEHRLKLLKVWRTLINPYLITTDSVWKRLEDFFRKHNYLTEMESLKSKSFLLDETVKTEEKGTIYYPTADHVAFIQFSSGSTGDPKGVTLTHENLVHNVLAINNRLETTESDSFLSWMPLTHDMGMIAFHLAPLYAGVQHYFIHTSLFIRRPTLWLKKASEHKATITSSPNFGYKYVLSRFKPEVAEEWDLSTLRAILNGAEPIASELIHHFLDQMSPYGLKKTSMVPCYGLAEASVGVSIPDQNLHFTTLSLDRRFIQIGKPIKMTDQTNPEALTLVEVGYPIDFCEVRICDDEDHELPSDTVGHIHIRGKNVTAGYYNNPTATANVMTADGWLRTGDLGFMRNERLVITGREKDIIFVNGQNVYPHDIERIAEEVEGVELGKVVACGVFNEESKEEDILVFILHRKSVEDFMELSKKVKTHLNERTGWRISEVLPIQRIPKTTSGKVERYRVAREYQSGAFREVSEEMQSRTTEQVKEERTDKSPLLREELEKQLLAICREVLQSDKLGPNDSYFDVGASSMQLTQLAGRIEEEMGITLAVTDLFAYPTISRLSRSLFPDDQATDHIKETETSQQKQKDIAIIGISCKFPQAQDVDQFWQNIRTGKDCIHELHGQRRKDTEQYVSLIRGELGNPTLVEGGYLEEIDKFDHSFFSITPKEAKLMDPNQRLFLQNAWNTLEDAGYGGHKLSGEKVGVYVGFSKLGYDYERLLSVVSPKDLPSYAVGNLPSIIASRISHLLDLRGPAVTVDTACSSSLVAVHMACKAIQNGDCEMALAGGVKTILLALKAGIGMESSDNRSRAFDDQSDGTGWGEGVASVLLKPLEKAIEDGDHIYAVIKGSAVNQDGVTVGITAPNSQAQAELIVDAWKDAQVDPETISYIEAHGTGTKLGDPVELDGIQRAFRQYTQKKQFCGIGTVKANIGHLYEAAGIAGLIKAALQLKHKELPALVHFQKPNRNFSFEKSPVYVQNRLEKWETDGHPRRCGVSSFGFSGTNSHVILEEYVPVNEAELTVSDEVQVFTLSAKSESALQHLIQNYREFLSSCGPLSLSDLCYTANTGRETLPYRIALILHSRSDFEQKLDRLAVRLENDRDVFVYSPGKKRVPEETVHLLSQSARDVQEKYHTASTEMKYSYATTLCDLYVQGATVDWDAFYRDGKKRRKMPLPVYPFDQHRSWITDDMSSIIPEQPNTISGNRGATVSEIGTAPIAKVLKELVHQASGFAVEEIDPSLHFLELGLDSIMLVQINREIQEKFGVVIPAQELFETITSVDKLAAHIALELSSSPAVASAKQMEWMAIEQPKANVVVEQEQNDVQPIQQSEPREQSTKMPVPISTGAVETIIEKQISLLSEHQNQMATLLQKQLELLNQEQSFVPKQSAESVTVAPEIKKPEAKPPVKVKGNEEERQKPFIPYQPLMIGERGNFTPTQREYLNAFIQSYTEKTKKSKQYTQEHRFVHANNRNVSGFRSYWKEMVYPIITQASAGSKMWDLDGNEYLDLTMGFGVNLLGHNPAFIMKKLEEQIQSDLPPLGPMSDVAGRVAELISELTGVQRVAFYNSGTEAVMVALRLARAVTGRSKIALFSGSYHGTFDGILTVADPESQDGKAIPMAPGITQHTVDDVLVLNYNHPKSIELIKKHAHELAAVLVEPVQSRRPDLQPVEFLKEVREITSQSGTALIFDEIITGFRIHLGGAQAWYGIEADLVTYGKVPGGGMPIGVVAGKAAFMDAVDGGIWHFGDQSYPVNAEKKTFVGGTFCTHPLTMHAAIATLEYLKEQGPQLQEAITQKTLYLVETLNAYFKNEQIPIQMINCGSLFRFVSFTDIELFFYHLISKGIYIWEGRNCFLSTAHTDEDIERLIQAVKESIDDLRRGGFLPEPPPTSPSGGRKQNQVIEMTNFTRQDGQKPEATLVERVGEELRLPLSPEQKQMWFAVKYRVEASAAFNETASLQVEGELDIPVFEQAVQAMVDRHEALRTIIDSNGEYQVILPKRDVRVRFVDLSHLSFGEQEEKKNQLLEEQTGTPFELSSEDPLYRVSVIKLAPAKFLTSYTFHHMIADGWSMAVFIKELDDIYSALIQKRPIALEPSTPFSAYRNWQEDQMQKPAFQEALAYWNEKFADPIPKLVFPLEKRGTGKPSFTGERITFKIDSSITRKARKRSIQNKNSLFITLLASFNLFLHRILGNRKMVVAIPTAGQSHIGKMSLIGNCVNLLPICTEMDGDDTAAEYLSRVKQAVAEMEKHQAYSFAALAENLSHQNLPELSVLFNMDRPLHNLTFAQMKATLLPNRIIYSKYDLFVNVTEVGGELVVDLDARSGVVTTEILRQWGVYFANLLDRIAEDDQERIRTLSLLQPDEMEKMKRESNGNLGKYTAEWTELLQDMPDDQVGRASLYVLDQYQQLAPVGAVGQVYLADGGFEHANPSHWQRTTKSAVPLGNGEIQIIHSSDRLAGQRSMSGREVEPAGTATEETIRVIWQEILGSSPMYLDDNFFEQGGNSLQATVMLSRIYKECHVQIPLHQIFQSQTIRELAKYVDSSKHQAFTPIRSCELQPYYQSSSAQKRMYILQGLDGGTAYNLSGYLQLDGELELDRLIHSLQQVVQRHDSFRTNFVIKDNEVVQVLHDDLPLDIEVEQLAEEDVNEAIRTFIQPFDLSKAPLIRTKIFQVSAKRFIVAVDMHHIISDGYSVSLFIRELLHTYRGESLPELSVTYKDFVAWEQEREQSEQLLAQKEYWLEQFSQGELPVLKLPVDYQRPPVQSFEGDRLTMGIGEEVRKQLLQLARETDTTLYMVLLAAYNVMLYRYTGQEELIVGSAVAGRQHPDLERMIGMFVNTLAIRNYPTGSKTFKDFLKEVKNQALLAFENQEYPFEKLVDALQLNKDLSRNPLFDTMFDYHYESFDDVASDDFKVTTYEYPKGVSLFDLSLDVHDDGTTLTCQFDYSTHLFKRETVERMAKHFVKILHSILQSNESCLADLEYLFSEDINQVVADFNQARRQIPAPLHPTFYEWFEAEAIRHAEKVAVSYGEEQISYQELNAKANRLARTLRDQGVKPNSSVAILAERSINMVVAVLAVMKAGGAYVPIDPQYPKDRISFMLEDSQAKVMLVNQNGQSGVDFSGAIIDLDAETSYREDSSNLEAISGTNDLAYIIYTSGTTGKPKGVMIEHRNLVSVANTWRYEYELEEMNVNLLQMASFSFDVFAGDLCRALLHGGHLVICPSEVRIDLPVLYQWLTRYEISLFESTPALVLPFMEYIYQNGLPLNHLKLLILGSDTCQSEAFVRLVERFGQIKIINSYGVTEAAIDSSYFEIAGDTEMTTGNVPIGKPLQNTEFYVLDSQLRPQPIGVYGELYIGGAGVARSYLNREELTRERFIQNPFRPGENMYKTGDIVRWMADGNMEFVGRSDYQLKIRGYRVELGEVENQLLRHEKVRNAIVLPKTKGDESVVLCAYYTTDEGVSPSEIKGFLAESLPEFMVPTFIIQLAELPVTPNGKIDRNALPEPDLSKLVSEEYVAPATENERKLAEIWQEVLGIERVGVLDRFFEIGGHSLHAAILLAKVNKEWQVEIPLRAVFQNPTVRSFAHVISEATQAEMPLIQAVGKQEHYELSPSQKRIFTVQSLDETSVAYNMAGALVLSGQLDSIALENAFQSLIQRHEAFRTSFDYVNGEPKQFVHDSVHFAIDHASEEDSPERIEALIRTFIQPFELSQAPLLRVKLVKLAGDKHLLLIDMHHIIADGTSVSIVIDELNQLYNGQNPEPLTVQYKDYSAWLKQIKTTGQSHKQEKFWIDEFSGELPVMNLPTDYPRPQFQSFEGGTVESEIDAEVSRRLQSLAKEANVTVFSILLAAYNVLLSKYTGQEDIVVGTPVAGRNHTDIQNVVGMFVNTLALRNYPAGNKTFREFVQELSEKSLLAIEHQDYPLEDLVEKLQVRRDPSRNPLFDTMFSYDNVADTAFDWNRVEVRLYPFPTKISKLDIVMNVEMRNEGFFVECEYSTSLFKPETMERFISHFTNVLRQIAANMDILVGEIDLMSLEEVQFLEKLSNDTKREYPAVHPIHVAIEESARLYPNRIAVSYQGSTITYQQLNEKANAVASDLLKRGIGKGKYVPVLMERSLELVVSLLGVMKTGAAFSPLDIQWPVDRLQSVIAELGSEFVFVESGHAFTETDLGAKLVPIDLGQLTTEVENHHLSVSPEDPIYVIFTSGSTGKPKGVVVPHRGIVNRFNWMNDYFGQEAAQSVLQTTNHVYDSAIWQFFWPLTNGGKTVLPTTGMTVSADYMAGIIEDEQITLTDFVPSVFNVIVNQLAENLELQGKLQSLKKIIIGGEEIVPSAVSKFLKIYQYVSPTNLYGPTEASIGCIAYQITGEEDRIPIGKPIFNTKILLLDAYGKRVPIGVPGEIYISGMPLGLGYLHNEELTRQSFVDNPYAEPGYEKMYKTGDLAVYLPDGNIHFLGRKDFQIKIRGYRIEPGEIESKLLSLEQVKEAIVIAREDENGSKYLCAYIVTEHELAADEWRDLLAKDLPDYMIPSFFVRLDAMPITAVGKVDRKKLPLPDRSLLVEEHIVEPSDEQEQIMVTIWQDVLGLAQVSVTHNFFELGGDSIKALQMIARLRSHGYELRLKDLFQNPRIRSAARYLQTLTRQIDQGPVMGAVALTPIQMNFFEQNHQNPHHYNQSVMLFREAGFDPELVQQAFAKLIEHHDALRMKFQMNESDIVQEHRKLEECLVPIMVKEFSAQNVEEMEQAAQLIQEGIDLTDTALVNLGLFRTEAGDHLLIVIHHLVVDGVSWRILLEDFHTVYDALLQKEEPALPMKTDSYQTWSEELQKYAQGSEIQQEIVYWKQVEEMPFSPLAKAETNGALLMQDTTDVTIELDEAFTEKLLKQSHQAYNTEVNDLLLTALGSSVKEWAGIEHVLVNLEGHGREEIVKGIDISRTVGWFTAQYPFVLDMSRSESLGYQIKMVKDSLRRVPNKGVGYSILQYLSAGQADVPLTFQVKPEISFNYLGQFDTDLESGSITTSSLSPGREISPTAIRSFALDVNGMVVNRKLTLTFTYHREEFEEGTIQRLVDAYQEKIVEIITHCLSKETVEQSPTDFTYDEMSIEELEHLSQLLGEKIQ</sequence>
<dbReference type="InterPro" id="IPR020841">
    <property type="entry name" value="PKS_Beta-ketoAc_synthase_dom"/>
</dbReference>
<dbReference type="PROSITE" id="PS00012">
    <property type="entry name" value="PHOSPHOPANTETHEINE"/>
    <property type="match status" value="2"/>
</dbReference>
<dbReference type="eggNOG" id="COG1020">
    <property type="taxonomic scope" value="Bacteria"/>
</dbReference>
<dbReference type="PROSITE" id="PS50075">
    <property type="entry name" value="CARRIER"/>
    <property type="match status" value="5"/>
</dbReference>
<feature type="domain" description="Carrier" evidence="12">
    <location>
        <begin position="591"/>
        <end position="666"/>
    </location>
</feature>
<dbReference type="PANTHER" id="PTHR45527">
    <property type="entry name" value="NONRIBOSOMAL PEPTIDE SYNTHETASE"/>
    <property type="match status" value="1"/>
</dbReference>
<dbReference type="InterPro" id="IPR010071">
    <property type="entry name" value="AA_adenyl_dom"/>
</dbReference>
<dbReference type="PROSITE" id="PS00606">
    <property type="entry name" value="KS3_1"/>
    <property type="match status" value="1"/>
</dbReference>
<evidence type="ECO:0000256" key="4">
    <source>
        <dbReference type="ARBA" id="ARBA00022553"/>
    </source>
</evidence>
<feature type="domain" description="Carrier" evidence="12">
    <location>
        <begin position="1309"/>
        <end position="1384"/>
    </location>
</feature>
<dbReference type="InterPro" id="IPR014031">
    <property type="entry name" value="Ketoacyl_synth_C"/>
</dbReference>
<dbReference type="Proteomes" id="UP000001877">
    <property type="component" value="Chromosome"/>
</dbReference>
<dbReference type="FunFam" id="3.30.300.30:FF:000010">
    <property type="entry name" value="Enterobactin synthetase component F"/>
    <property type="match status" value="1"/>
</dbReference>
<dbReference type="Pfam" id="PF00668">
    <property type="entry name" value="Condensation"/>
    <property type="match status" value="4"/>
</dbReference>
<dbReference type="InterPro" id="IPR049704">
    <property type="entry name" value="Aminotrans_3_PPA_site"/>
</dbReference>
<dbReference type="Pfam" id="PF00501">
    <property type="entry name" value="AMP-binding"/>
    <property type="match status" value="3"/>
</dbReference>
<feature type="domain" description="Carrier" evidence="12">
    <location>
        <begin position="4649"/>
        <end position="4723"/>
    </location>
</feature>
<keyword evidence="11" id="KW-0175">Coiled coil</keyword>
<comment type="cofactor">
    <cofactor evidence="1">
        <name>pantetheine 4'-phosphate</name>
        <dbReference type="ChEBI" id="CHEBI:47942"/>
    </cofactor>
</comment>
<dbReference type="Pfam" id="PF00550">
    <property type="entry name" value="PP-binding"/>
    <property type="match status" value="5"/>
</dbReference>
<dbReference type="PROSITE" id="PS52004">
    <property type="entry name" value="KS3_2"/>
    <property type="match status" value="1"/>
</dbReference>
<dbReference type="InterPro" id="IPR016039">
    <property type="entry name" value="Thiolase-like"/>
</dbReference>
<dbReference type="InterPro" id="IPR009081">
    <property type="entry name" value="PP-bd_ACP"/>
</dbReference>
<dbReference type="InterPro" id="IPR015424">
    <property type="entry name" value="PyrdxlP-dep_Trfase"/>
</dbReference>
<dbReference type="GO" id="GO:0016874">
    <property type="term" value="F:ligase activity"/>
    <property type="evidence" value="ECO:0007669"/>
    <property type="project" value="UniProtKB-KW"/>
</dbReference>
<dbReference type="InterPro" id="IPR020845">
    <property type="entry name" value="AMP-binding_CS"/>
</dbReference>
<dbReference type="Pfam" id="PF00202">
    <property type="entry name" value="Aminotran_3"/>
    <property type="match status" value="1"/>
</dbReference>
<dbReference type="InterPro" id="IPR010060">
    <property type="entry name" value="NRPS_synth"/>
</dbReference>
<dbReference type="InterPro" id="IPR006162">
    <property type="entry name" value="Ppantetheine_attach_site"/>
</dbReference>
<evidence type="ECO:0000256" key="9">
    <source>
        <dbReference type="ARBA" id="ARBA00023194"/>
    </source>
</evidence>
<protein>
    <submittedName>
        <fullName evidence="14">Putative non-ribosomal peptide synthetase</fullName>
    </submittedName>
</protein>
<dbReference type="Gene3D" id="3.40.50.12780">
    <property type="entry name" value="N-terminal domain of ligase-like"/>
    <property type="match status" value="1"/>
</dbReference>
<dbReference type="InterPro" id="IPR020806">
    <property type="entry name" value="PKS_PP-bd"/>
</dbReference>
<dbReference type="Pfam" id="PF22621">
    <property type="entry name" value="CurL-like_PKS_C"/>
    <property type="match status" value="1"/>
</dbReference>
<dbReference type="HOGENOM" id="CLU_000022_21_1_9"/>